<accession>A0A9N7THN4</accession>
<protein>
    <submittedName>
        <fullName evidence="2">Uncharacterized protein</fullName>
    </submittedName>
</protein>
<feature type="region of interest" description="Disordered" evidence="1">
    <location>
        <begin position="81"/>
        <end position="108"/>
    </location>
</feature>
<proteinExistence type="predicted"/>
<dbReference type="AlphaFoldDB" id="A0A9N7THN4"/>
<evidence type="ECO:0000313" key="2">
    <source>
        <dbReference type="EMBL" id="CAB1413272.1"/>
    </source>
</evidence>
<reference evidence="2" key="1">
    <citation type="submission" date="2020-03" db="EMBL/GenBank/DDBJ databases">
        <authorList>
            <person name="Weist P."/>
        </authorList>
    </citation>
    <scope>NUCLEOTIDE SEQUENCE</scope>
</reference>
<sequence>MGTTEINVMVTPRPCRESRYMALDKRANANRAPQARVAGCCCCASSSSHCSHCSHCSHYSHCAGALAARLTGLYQSAGSRFQTQDVSPHDVSPQDESSQDESSQDESSVSINMKRNFWFSFSWNESDTFVSLQIVESFRRLSVETPAAGAQGADGDSGSISLSRLNPVERRAGSRGRSTPQRAVCSIDCFCVL</sequence>
<organism evidence="2 3">
    <name type="scientific">Pleuronectes platessa</name>
    <name type="common">European plaice</name>
    <dbReference type="NCBI Taxonomy" id="8262"/>
    <lineage>
        <taxon>Eukaryota</taxon>
        <taxon>Metazoa</taxon>
        <taxon>Chordata</taxon>
        <taxon>Craniata</taxon>
        <taxon>Vertebrata</taxon>
        <taxon>Euteleostomi</taxon>
        <taxon>Actinopterygii</taxon>
        <taxon>Neopterygii</taxon>
        <taxon>Teleostei</taxon>
        <taxon>Neoteleostei</taxon>
        <taxon>Acanthomorphata</taxon>
        <taxon>Carangaria</taxon>
        <taxon>Pleuronectiformes</taxon>
        <taxon>Pleuronectoidei</taxon>
        <taxon>Pleuronectidae</taxon>
        <taxon>Pleuronectes</taxon>
    </lineage>
</organism>
<keyword evidence="3" id="KW-1185">Reference proteome</keyword>
<comment type="caution">
    <text evidence="2">The sequence shown here is derived from an EMBL/GenBank/DDBJ whole genome shotgun (WGS) entry which is preliminary data.</text>
</comment>
<name>A0A9N7THN4_PLEPL</name>
<dbReference type="Proteomes" id="UP001153269">
    <property type="component" value="Unassembled WGS sequence"/>
</dbReference>
<dbReference type="EMBL" id="CADEAL010000048">
    <property type="protein sequence ID" value="CAB1413272.1"/>
    <property type="molecule type" value="Genomic_DNA"/>
</dbReference>
<evidence type="ECO:0000256" key="1">
    <source>
        <dbReference type="SAM" id="MobiDB-lite"/>
    </source>
</evidence>
<gene>
    <name evidence="2" type="ORF">PLEPLA_LOCUS972</name>
</gene>
<evidence type="ECO:0000313" key="3">
    <source>
        <dbReference type="Proteomes" id="UP001153269"/>
    </source>
</evidence>